<evidence type="ECO:0000313" key="2">
    <source>
        <dbReference type="Proteomes" id="UP000557857"/>
    </source>
</evidence>
<sequence>MYYQNLMNIKESLSNDGNYSSIVKILENLDMWLGSLSFQRLMRINPYQFALEYNHNERDVLRIFAEGERKNLFEAKYEVRNDDNDYIGTISEEEYRELVIHGKPIILYSRYTDRNEEFFSHNIEIWFSLKMKPTKVPETILSSKKEIAPPVCGDDDNAKLWLGLAER</sequence>
<comment type="caution">
    <text evidence="1">The sequence shown here is derived from an EMBL/GenBank/DDBJ whole genome shotgun (WGS) entry which is preliminary data.</text>
</comment>
<evidence type="ECO:0000313" key="1">
    <source>
        <dbReference type="EMBL" id="NMP59870.1"/>
    </source>
</evidence>
<gene>
    <name evidence="1" type="ORF">HI921_15725</name>
</gene>
<dbReference type="RefSeq" id="WP_169059304.1">
    <property type="nucleotide sequence ID" value="NZ_CP176094.1"/>
</dbReference>
<name>A0A848N120_ENTMU</name>
<reference evidence="1 2" key="1">
    <citation type="submission" date="2020-04" db="EMBL/GenBank/DDBJ databases">
        <authorList>
            <person name="Abaymova A."/>
            <person name="Teymurazov M."/>
            <person name="Tazyna O."/>
            <person name="Chatushin Y."/>
            <person name="Svetoch E."/>
            <person name="Pereligyn V."/>
            <person name="Pohylenko V."/>
            <person name="Platonov M."/>
            <person name="Kartsev N."/>
            <person name="Skryabin Y."/>
            <person name="Sizova A."/>
            <person name="Solomentsev V."/>
            <person name="Kislichkina A."/>
            <person name="Bogun A."/>
        </authorList>
    </citation>
    <scope>NUCLEOTIDE SEQUENCE [LARGE SCALE GENOMIC DNA]</scope>
    <source>
        <strain evidence="2">SCPM-O-B-8398 (E28)</strain>
    </source>
</reference>
<protein>
    <submittedName>
        <fullName evidence="1">Uncharacterized protein</fullName>
    </submittedName>
</protein>
<dbReference type="Proteomes" id="UP000557857">
    <property type="component" value="Unassembled WGS sequence"/>
</dbReference>
<dbReference type="AlphaFoldDB" id="A0A848N120"/>
<dbReference type="EMBL" id="JABCAG010000117">
    <property type="protein sequence ID" value="NMP59870.1"/>
    <property type="molecule type" value="Genomic_DNA"/>
</dbReference>
<organism evidence="1 2">
    <name type="scientific">Enterococcus mundtii</name>
    <dbReference type="NCBI Taxonomy" id="53346"/>
    <lineage>
        <taxon>Bacteria</taxon>
        <taxon>Bacillati</taxon>
        <taxon>Bacillota</taxon>
        <taxon>Bacilli</taxon>
        <taxon>Lactobacillales</taxon>
        <taxon>Enterococcaceae</taxon>
        <taxon>Enterococcus</taxon>
    </lineage>
</organism>
<accession>A0A848N120</accession>
<proteinExistence type="predicted"/>